<dbReference type="PANTHER" id="PTHR43763">
    <property type="entry name" value="XAA-PRO AMINOPEPTIDASE 1"/>
    <property type="match status" value="1"/>
</dbReference>
<proteinExistence type="predicted"/>
<dbReference type="Pfam" id="PF00557">
    <property type="entry name" value="Peptidase_M24"/>
    <property type="match status" value="1"/>
</dbReference>
<dbReference type="InterPro" id="IPR029149">
    <property type="entry name" value="Creatin/AminoP/Spt16_N"/>
</dbReference>
<evidence type="ECO:0000259" key="5">
    <source>
        <dbReference type="Pfam" id="PF16188"/>
    </source>
</evidence>
<dbReference type="AlphaFoldDB" id="A0A381X9G7"/>
<dbReference type="CDD" id="cd01085">
    <property type="entry name" value="APP"/>
    <property type="match status" value="1"/>
</dbReference>
<evidence type="ECO:0000259" key="4">
    <source>
        <dbReference type="Pfam" id="PF00557"/>
    </source>
</evidence>
<dbReference type="InterPro" id="IPR032416">
    <property type="entry name" value="Peptidase_M24_C"/>
</dbReference>
<dbReference type="Pfam" id="PF16189">
    <property type="entry name" value="Creatinase_N_2"/>
    <property type="match status" value="1"/>
</dbReference>
<reference evidence="6" key="1">
    <citation type="submission" date="2018-05" db="EMBL/GenBank/DDBJ databases">
        <authorList>
            <person name="Lanie J.A."/>
            <person name="Ng W.-L."/>
            <person name="Kazmierczak K.M."/>
            <person name="Andrzejewski T.M."/>
            <person name="Davidsen T.M."/>
            <person name="Wayne K.J."/>
            <person name="Tettelin H."/>
            <person name="Glass J.I."/>
            <person name="Rusch D."/>
            <person name="Podicherti R."/>
            <person name="Tsui H.-C.T."/>
            <person name="Winkler M.E."/>
        </authorList>
    </citation>
    <scope>NUCLEOTIDE SEQUENCE</scope>
</reference>
<name>A0A381X9G7_9ZZZZ</name>
<dbReference type="InterPro" id="IPR050422">
    <property type="entry name" value="X-Pro_aminopeptidase_P"/>
</dbReference>
<dbReference type="InterPro" id="IPR033740">
    <property type="entry name" value="Pept_M24B"/>
</dbReference>
<dbReference type="GO" id="GO:0046872">
    <property type="term" value="F:metal ion binding"/>
    <property type="evidence" value="ECO:0007669"/>
    <property type="project" value="UniProtKB-KW"/>
</dbReference>
<evidence type="ECO:0008006" key="7">
    <source>
        <dbReference type="Google" id="ProtNLM"/>
    </source>
</evidence>
<feature type="domain" description="Peptidase M24 C-terminal" evidence="5">
    <location>
        <begin position="383"/>
        <end position="436"/>
    </location>
</feature>
<keyword evidence="3" id="KW-0464">Manganese</keyword>
<dbReference type="InterPro" id="IPR000994">
    <property type="entry name" value="Pept_M24"/>
</dbReference>
<accession>A0A381X9G7</accession>
<organism evidence="6">
    <name type="scientific">marine metagenome</name>
    <dbReference type="NCBI Taxonomy" id="408172"/>
    <lineage>
        <taxon>unclassified sequences</taxon>
        <taxon>metagenomes</taxon>
        <taxon>ecological metagenomes</taxon>
    </lineage>
</organism>
<dbReference type="SUPFAM" id="SSF55920">
    <property type="entry name" value="Creatinase/aminopeptidase"/>
    <property type="match status" value="1"/>
</dbReference>
<evidence type="ECO:0000313" key="6">
    <source>
        <dbReference type="EMBL" id="SVA60883.1"/>
    </source>
</evidence>
<evidence type="ECO:0000256" key="1">
    <source>
        <dbReference type="ARBA" id="ARBA00022723"/>
    </source>
</evidence>
<evidence type="ECO:0000256" key="2">
    <source>
        <dbReference type="ARBA" id="ARBA00022801"/>
    </source>
</evidence>
<dbReference type="Pfam" id="PF16188">
    <property type="entry name" value="Peptidase_M24_C"/>
    <property type="match status" value="1"/>
</dbReference>
<dbReference type="EMBL" id="UINC01014237">
    <property type="protein sequence ID" value="SVA60883.1"/>
    <property type="molecule type" value="Genomic_DNA"/>
</dbReference>
<keyword evidence="2" id="KW-0378">Hydrolase</keyword>
<feature type="domain" description="Peptidase M24" evidence="4">
    <location>
        <begin position="166"/>
        <end position="377"/>
    </location>
</feature>
<sequence>MFYNKSKENLNKNKFYKLNEKITGESSKSKINRVIKILNKKKIDYLFVSAGENVCWLMNIRGKDLPNSPIANCNIILTKDRKIYFFSKFNKISKIKKKFINQKIFFYEEEKLFEILRSIKPGSFCIDKQTCSIFNEEIIKSIFIIKERNDFIYYLKSIKNKTEIKNMMKAHIEDGVALTKFLHWIKNIKKLNLTEKKVEKKLENYRKKNKNYLYPSFDTIAGSGPNGAIIHYRSNKQSNRKLNIKDLLLVDSGGQYKWGTTDVTRTICFSKVAKQIKELFTRVLKGHIAVAQSNIKYDKIGHNIDRKGRQSLKKVGLDYRHGTGHGVGFFLNVHEGPQSISKNNYIKLEEGMIVSNEPGYYLENRFGIRIENLVFIKKINNKLRFENLTFAPIDKDLIDEKMLTTYEKNYLFNYHLETYSKISPFLNKKQKKWLAKLI</sequence>
<dbReference type="InterPro" id="IPR036005">
    <property type="entry name" value="Creatinase/aminopeptidase-like"/>
</dbReference>
<dbReference type="Gene3D" id="3.90.230.10">
    <property type="entry name" value="Creatinase/methionine aminopeptidase superfamily"/>
    <property type="match status" value="1"/>
</dbReference>
<dbReference type="Gene3D" id="3.40.350.10">
    <property type="entry name" value="Creatinase/prolidase N-terminal domain"/>
    <property type="match status" value="1"/>
</dbReference>
<dbReference type="SUPFAM" id="SSF53092">
    <property type="entry name" value="Creatinase/prolidase N-terminal domain"/>
    <property type="match status" value="1"/>
</dbReference>
<protein>
    <recommendedName>
        <fullName evidence="7">Peptidase M24 domain-containing protein</fullName>
    </recommendedName>
</protein>
<dbReference type="PANTHER" id="PTHR43763:SF6">
    <property type="entry name" value="XAA-PRO AMINOPEPTIDASE 1"/>
    <property type="match status" value="1"/>
</dbReference>
<dbReference type="GO" id="GO:0070006">
    <property type="term" value="F:metalloaminopeptidase activity"/>
    <property type="evidence" value="ECO:0007669"/>
    <property type="project" value="InterPro"/>
</dbReference>
<dbReference type="FunFam" id="3.90.230.10:FF:000007">
    <property type="entry name" value="Xaa-Pro aminopeptidase P"/>
    <property type="match status" value="1"/>
</dbReference>
<gene>
    <name evidence="6" type="ORF">METZ01_LOCUS113737</name>
</gene>
<keyword evidence="1" id="KW-0479">Metal-binding</keyword>
<dbReference type="GO" id="GO:0005737">
    <property type="term" value="C:cytoplasm"/>
    <property type="evidence" value="ECO:0007669"/>
    <property type="project" value="UniProtKB-ARBA"/>
</dbReference>
<evidence type="ECO:0000256" key="3">
    <source>
        <dbReference type="ARBA" id="ARBA00023211"/>
    </source>
</evidence>